<dbReference type="CDD" id="cd22961">
    <property type="entry name" value="DD_TEX55-like"/>
    <property type="match status" value="1"/>
</dbReference>
<dbReference type="SUPFAM" id="SSF47391">
    <property type="entry name" value="Dimerization-anchoring domain of cAMP-dependent PK regulatory subunit"/>
    <property type="match status" value="1"/>
</dbReference>
<dbReference type="RefSeq" id="XP_006816429.1">
    <property type="nucleotide sequence ID" value="XM_006816366.1"/>
</dbReference>
<gene>
    <name evidence="2" type="primary">LOC102801783</name>
</gene>
<accession>A0ABM0M8T8</accession>
<reference evidence="2" key="1">
    <citation type="submission" date="2025-08" db="UniProtKB">
        <authorList>
            <consortium name="RefSeq"/>
        </authorList>
    </citation>
    <scope>IDENTIFICATION</scope>
    <source>
        <tissue evidence="2">Testes</tissue>
    </source>
</reference>
<proteinExistence type="predicted"/>
<name>A0ABM0M8T8_SACKO</name>
<protein>
    <submittedName>
        <fullName evidence="2">Uncharacterized protein LOC102801783</fullName>
    </submittedName>
</protein>
<evidence type="ECO:0000313" key="1">
    <source>
        <dbReference type="Proteomes" id="UP000694865"/>
    </source>
</evidence>
<dbReference type="Proteomes" id="UP000694865">
    <property type="component" value="Unplaced"/>
</dbReference>
<evidence type="ECO:0000313" key="2">
    <source>
        <dbReference type="RefSeq" id="XP_006816429.1"/>
    </source>
</evidence>
<keyword evidence="1" id="KW-1185">Reference proteome</keyword>
<dbReference type="GeneID" id="102801783"/>
<sequence>MSRIPTTPQGDDYIKRHGLDGLFNDLMNRLLQDRPMEPISYLIKTLTDITEKCKNPMPVVQDVFSMQEGTSGSTKEYDTGSGISSRSASHQSVAMPANYSFTNDVGTKRMRTETESPSLKATTSKRISYYTKLAQAWNIQLDWAQLRIPKLMNFIQIYSNMFGCPDEYFLIPLLSIVASLMGNNAECKVTQVWKEPCVLWMAVAARKGEESSLIYRKFLEELKITEHKIQPHPQQKLLDFHRFDTRKLYSPINSLSHVYHHLSTNHNQLLAVSEELGFLYDFLAAKNPQEKKMFTSLFHGDNSCVVAMENQETPESKTSLNLMGFMEPQVLVKQLSVNSIDDLSASLLISCPPERDILLEDLNHATPDLSFHEVFWLIHKVHSKEHIMYEFNEDSMTIARSYLNSLTIRKREVNFDENRRLILCKARSQFVRLCMVLQCVNNAVGAAYNMKHVLQLTSLCDTDDQSWHSSTISSDVATAAAYLSECFLLQKLALMPEEMKLNINLQQVTDNTPQPRVPTLKQDVTDENDVSLSYCRSRSNYASLDPDELEEYYESQYPKFPENCENNIRSFLAFDGEFVHSSKVMQVHLMPPFHTPGPGKNRYAAPAAKFFMRKMANLGVGKLFRKGNKGGLIFMKTKWEDLDENARGLVERCGVSELEYKVGKRSRVSNAGNGDLMAASLTVVVDDDSLPPVNLLEQHNEGVSMADNQEYRLVQ</sequence>
<organism evidence="1 2">
    <name type="scientific">Saccoglossus kowalevskii</name>
    <name type="common">Acorn worm</name>
    <dbReference type="NCBI Taxonomy" id="10224"/>
    <lineage>
        <taxon>Eukaryota</taxon>
        <taxon>Metazoa</taxon>
        <taxon>Hemichordata</taxon>
        <taxon>Enteropneusta</taxon>
        <taxon>Harrimaniidae</taxon>
        <taxon>Saccoglossus</taxon>
    </lineage>
</organism>